<keyword evidence="10" id="KW-0479">Metal-binding</keyword>
<keyword evidence="24" id="KW-1185">Reference proteome</keyword>
<evidence type="ECO:0000256" key="11">
    <source>
        <dbReference type="ARBA" id="ARBA00022741"/>
    </source>
</evidence>
<keyword evidence="6" id="KW-0963">Cytoplasm</keyword>
<dbReference type="FunFam" id="3.30.200.20:FF:000148">
    <property type="entry name" value="Serine/threonine-protein kinase RIO1"/>
    <property type="match status" value="1"/>
</dbReference>
<evidence type="ECO:0000256" key="3">
    <source>
        <dbReference type="ARBA" id="ARBA00009196"/>
    </source>
</evidence>
<dbReference type="InterPro" id="IPR011009">
    <property type="entry name" value="Kinase-like_dom_sf"/>
</dbReference>
<keyword evidence="12 18" id="KW-0418">Kinase</keyword>
<dbReference type="InterPro" id="IPR000687">
    <property type="entry name" value="RIO_kinase"/>
</dbReference>
<feature type="region of interest" description="Disordered" evidence="22">
    <location>
        <begin position="488"/>
        <end position="576"/>
    </location>
</feature>
<evidence type="ECO:0000256" key="16">
    <source>
        <dbReference type="ARBA" id="ARBA00047899"/>
    </source>
</evidence>
<dbReference type="Proteomes" id="UP000887569">
    <property type="component" value="Unplaced"/>
</dbReference>
<keyword evidence="14 18" id="KW-0067">ATP-binding</keyword>
<evidence type="ECO:0000256" key="18">
    <source>
        <dbReference type="PIRNR" id="PIRNR038147"/>
    </source>
</evidence>
<evidence type="ECO:0000256" key="13">
    <source>
        <dbReference type="ARBA" id="ARBA00022801"/>
    </source>
</evidence>
<evidence type="ECO:0000313" key="24">
    <source>
        <dbReference type="Proteomes" id="UP000887569"/>
    </source>
</evidence>
<dbReference type="CDD" id="cd05147">
    <property type="entry name" value="RIO1_euk"/>
    <property type="match status" value="1"/>
</dbReference>
<dbReference type="InterPro" id="IPR051272">
    <property type="entry name" value="RIO-type_Ser/Thr_kinase"/>
</dbReference>
<reference evidence="25" key="1">
    <citation type="submission" date="2022-11" db="UniProtKB">
        <authorList>
            <consortium name="WormBaseParasite"/>
        </authorList>
    </citation>
    <scope>IDENTIFICATION</scope>
</reference>
<evidence type="ECO:0000256" key="6">
    <source>
        <dbReference type="ARBA" id="ARBA00022490"/>
    </source>
</evidence>
<dbReference type="PIRSF" id="PIRSF038147">
    <property type="entry name" value="Ser/Thr_PK_RIO1"/>
    <property type="match status" value="1"/>
</dbReference>
<dbReference type="PANTHER" id="PTHR45723">
    <property type="entry name" value="SERINE/THREONINE-PROTEIN KINASE RIO1"/>
    <property type="match status" value="1"/>
</dbReference>
<keyword evidence="9 18" id="KW-0808">Transferase</keyword>
<keyword evidence="8 18" id="KW-0723">Serine/threonine-protein kinase</keyword>
<dbReference type="AlphaFoldDB" id="A0A915BRZ4"/>
<evidence type="ECO:0000256" key="10">
    <source>
        <dbReference type="ARBA" id="ARBA00022723"/>
    </source>
</evidence>
<feature type="binding site" evidence="20">
    <location>
        <position position="305"/>
    </location>
    <ligand>
        <name>ATP</name>
        <dbReference type="ChEBI" id="CHEBI:30616"/>
    </ligand>
</feature>
<keyword evidence="11 18" id="KW-0547">Nucleotide-binding</keyword>
<sequence length="576" mass="66533">MAVDNKQLSHRECAFANVSIIHFTSKVCTESLNSFWMCTVPVSLYFLHWKIINDLIFHFGFVLRVRWSMDLISETKADNPIGSGILEDRNSDHDDSEWDEDDEGFDSWVNSYEEETSDFTKKLNAARLNIAGPNSNSSRVTLQSNNVRINDDFFRGMFIEKEHETNEEKKTKRVKDRADRATVEQVLDPRTRLILFRMLQRGIFSSMEGCVSTGKEANVYHAKQADGGSLAVKVYKTSILTFKDRDRYVADEFRYRHGYCKRNPRKMVATWAEKEMRNLMRMKQAGLPVPKPHLLKGHVLVMDFIGKDGWPAPLLKNAEISHSQAETLYLLLVEYMRTMYRHCRLVHADLSEYNMIFHDDQIYIIDVSQSVEHDHPHSLEFLRSDCANITRFFRSKGAAVMSVRDLFQVIADPLIKTRTQVDELLSRRSLEAVSDDALFMNAYIAHKLDHVLHFERDARIASEGGEVPNPFQTMLTKVEHQPIADSFCETNASDSDGGGNVDDGASDRSPKFRKGRADEDEEAKTKRVLLHTRLRNESPASKKERKRLVKEEQRQNRLTKTPKYIKRRHEKAGKKH</sequence>
<evidence type="ECO:0000256" key="21">
    <source>
        <dbReference type="PIRSR" id="PIRSR038147-3"/>
    </source>
</evidence>
<comment type="cofactor">
    <cofactor evidence="1 21">
        <name>Mg(2+)</name>
        <dbReference type="ChEBI" id="CHEBI:18420"/>
    </cofactor>
</comment>
<comment type="catalytic activity">
    <reaction evidence="17 18">
        <text>L-seryl-[protein] + ATP = O-phospho-L-seryl-[protein] + ADP + H(+)</text>
        <dbReference type="Rhea" id="RHEA:17989"/>
        <dbReference type="Rhea" id="RHEA-COMP:9863"/>
        <dbReference type="Rhea" id="RHEA-COMP:11604"/>
        <dbReference type="ChEBI" id="CHEBI:15378"/>
        <dbReference type="ChEBI" id="CHEBI:29999"/>
        <dbReference type="ChEBI" id="CHEBI:30616"/>
        <dbReference type="ChEBI" id="CHEBI:83421"/>
        <dbReference type="ChEBI" id="CHEBI:456216"/>
        <dbReference type="EC" id="2.7.11.1"/>
    </reaction>
</comment>
<dbReference type="GO" id="GO:0046872">
    <property type="term" value="F:metal ion binding"/>
    <property type="evidence" value="ECO:0007669"/>
    <property type="project" value="UniProtKB-KW"/>
</dbReference>
<dbReference type="EC" id="2.7.11.1" evidence="4 18"/>
<dbReference type="InterPro" id="IPR018934">
    <property type="entry name" value="RIO_dom"/>
</dbReference>
<dbReference type="Pfam" id="PF01163">
    <property type="entry name" value="RIO1"/>
    <property type="match status" value="1"/>
</dbReference>
<dbReference type="GO" id="GO:0042254">
    <property type="term" value="P:ribosome biogenesis"/>
    <property type="evidence" value="ECO:0007669"/>
    <property type="project" value="UniProtKB-KW"/>
</dbReference>
<dbReference type="PROSITE" id="PS01245">
    <property type="entry name" value="RIO1"/>
    <property type="match status" value="1"/>
</dbReference>
<feature type="domain" description="RIO kinase" evidence="23">
    <location>
        <begin position="176"/>
        <end position="412"/>
    </location>
</feature>
<keyword evidence="13" id="KW-0378">Hydrolase</keyword>
<dbReference type="SMART" id="SM00090">
    <property type="entry name" value="RIO"/>
    <property type="match status" value="1"/>
</dbReference>
<evidence type="ECO:0000256" key="8">
    <source>
        <dbReference type="ARBA" id="ARBA00022527"/>
    </source>
</evidence>
<evidence type="ECO:0000256" key="1">
    <source>
        <dbReference type="ARBA" id="ARBA00001946"/>
    </source>
</evidence>
<evidence type="ECO:0000256" key="5">
    <source>
        <dbReference type="ARBA" id="ARBA00016038"/>
    </source>
</evidence>
<evidence type="ECO:0000256" key="22">
    <source>
        <dbReference type="SAM" id="MobiDB-lite"/>
    </source>
</evidence>
<feature type="compositionally biased region" description="Basic residues" evidence="22">
    <location>
        <begin position="563"/>
        <end position="576"/>
    </location>
</feature>
<dbReference type="Gene3D" id="3.30.200.20">
    <property type="entry name" value="Phosphorylase Kinase, domain 1"/>
    <property type="match status" value="1"/>
</dbReference>
<feature type="active site" description="4-aspartylphosphate intermediate" evidence="19">
    <location>
        <position position="366"/>
    </location>
</feature>
<accession>A0A915BRZ4</accession>
<evidence type="ECO:0000256" key="7">
    <source>
        <dbReference type="ARBA" id="ARBA00022517"/>
    </source>
</evidence>
<evidence type="ECO:0000256" key="14">
    <source>
        <dbReference type="ARBA" id="ARBA00022840"/>
    </source>
</evidence>
<evidence type="ECO:0000256" key="4">
    <source>
        <dbReference type="ARBA" id="ARBA00012513"/>
    </source>
</evidence>
<feature type="binding site" evidence="21">
    <location>
        <position position="354"/>
    </location>
    <ligand>
        <name>Mg(2+)</name>
        <dbReference type="ChEBI" id="CHEBI:18420"/>
    </ligand>
</feature>
<evidence type="ECO:0000256" key="15">
    <source>
        <dbReference type="ARBA" id="ARBA00022842"/>
    </source>
</evidence>
<comment type="catalytic activity">
    <reaction evidence="16 18">
        <text>L-threonyl-[protein] + ATP = O-phospho-L-threonyl-[protein] + ADP + H(+)</text>
        <dbReference type="Rhea" id="RHEA:46608"/>
        <dbReference type="Rhea" id="RHEA-COMP:11060"/>
        <dbReference type="Rhea" id="RHEA-COMP:11605"/>
        <dbReference type="ChEBI" id="CHEBI:15378"/>
        <dbReference type="ChEBI" id="CHEBI:30013"/>
        <dbReference type="ChEBI" id="CHEBI:30616"/>
        <dbReference type="ChEBI" id="CHEBI:61977"/>
        <dbReference type="ChEBI" id="CHEBI:456216"/>
        <dbReference type="EC" id="2.7.11.1"/>
    </reaction>
</comment>
<comment type="subcellular location">
    <subcellularLocation>
        <location evidence="2">Cytoplasm</location>
    </subcellularLocation>
</comment>
<feature type="binding site" evidence="21">
    <location>
        <position position="366"/>
    </location>
    <ligand>
        <name>Mg(2+)</name>
        <dbReference type="ChEBI" id="CHEBI:18420"/>
    </ligand>
</feature>
<keyword evidence="15" id="KW-0460">Magnesium</keyword>
<comment type="similarity">
    <text evidence="3 18">Belongs to the protein kinase superfamily. RIO-type Ser/Thr kinase family.</text>
</comment>
<keyword evidence="7" id="KW-0690">Ribosome biogenesis</keyword>
<protein>
    <recommendedName>
        <fullName evidence="5 18">Serine/threonine-protein kinase RIO1</fullName>
        <ecNumber evidence="4 18">2.7.11.1</ecNumber>
    </recommendedName>
</protein>
<evidence type="ECO:0000256" key="2">
    <source>
        <dbReference type="ARBA" id="ARBA00004496"/>
    </source>
</evidence>
<organism evidence="24 25">
    <name type="scientific">Parascaris univalens</name>
    <name type="common">Nematode worm</name>
    <dbReference type="NCBI Taxonomy" id="6257"/>
    <lineage>
        <taxon>Eukaryota</taxon>
        <taxon>Metazoa</taxon>
        <taxon>Ecdysozoa</taxon>
        <taxon>Nematoda</taxon>
        <taxon>Chromadorea</taxon>
        <taxon>Rhabditida</taxon>
        <taxon>Spirurina</taxon>
        <taxon>Ascaridomorpha</taxon>
        <taxon>Ascaridoidea</taxon>
        <taxon>Ascarididae</taxon>
        <taxon>Parascaris</taxon>
    </lineage>
</organism>
<dbReference type="WBParaSite" id="PgR055_g032_t01">
    <property type="protein sequence ID" value="PgR055_g032_t01"/>
    <property type="gene ID" value="PgR055_g032"/>
</dbReference>
<evidence type="ECO:0000259" key="23">
    <source>
        <dbReference type="SMART" id="SM00090"/>
    </source>
</evidence>
<evidence type="ECO:0000313" key="25">
    <source>
        <dbReference type="WBParaSite" id="PgR055_g032_t01"/>
    </source>
</evidence>
<evidence type="ECO:0000256" key="12">
    <source>
        <dbReference type="ARBA" id="ARBA00022777"/>
    </source>
</evidence>
<dbReference type="InterPro" id="IPR017407">
    <property type="entry name" value="Ser/Thr_kinase_Rio1"/>
</dbReference>
<feature type="binding site" evidence="20">
    <location>
        <position position="233"/>
    </location>
    <ligand>
        <name>ATP</name>
        <dbReference type="ChEBI" id="CHEBI:30616"/>
    </ligand>
</feature>
<evidence type="ECO:0000256" key="17">
    <source>
        <dbReference type="ARBA" id="ARBA00048679"/>
    </source>
</evidence>
<dbReference type="GO" id="GO:0016787">
    <property type="term" value="F:hydrolase activity"/>
    <property type="evidence" value="ECO:0007669"/>
    <property type="project" value="UniProtKB-KW"/>
</dbReference>
<dbReference type="GO" id="GO:0004674">
    <property type="term" value="F:protein serine/threonine kinase activity"/>
    <property type="evidence" value="ECO:0007669"/>
    <property type="project" value="UniProtKB-KW"/>
</dbReference>
<dbReference type="GO" id="GO:0005737">
    <property type="term" value="C:cytoplasm"/>
    <property type="evidence" value="ECO:0007669"/>
    <property type="project" value="UniProtKB-SubCell"/>
</dbReference>
<dbReference type="GO" id="GO:0005524">
    <property type="term" value="F:ATP binding"/>
    <property type="evidence" value="ECO:0007669"/>
    <property type="project" value="UniProtKB-KW"/>
</dbReference>
<proteinExistence type="inferred from homology"/>
<name>A0A915BRZ4_PARUN</name>
<evidence type="ECO:0000256" key="19">
    <source>
        <dbReference type="PIRSR" id="PIRSR038147-1"/>
    </source>
</evidence>
<evidence type="ECO:0000256" key="9">
    <source>
        <dbReference type="ARBA" id="ARBA00022679"/>
    </source>
</evidence>
<feature type="active site" description="Proton acceptor" evidence="19">
    <location>
        <position position="349"/>
    </location>
</feature>
<evidence type="ECO:0000256" key="20">
    <source>
        <dbReference type="PIRSR" id="PIRSR038147-2"/>
    </source>
</evidence>
<dbReference type="Gene3D" id="1.10.510.10">
    <property type="entry name" value="Transferase(Phosphotransferase) domain 1"/>
    <property type="match status" value="1"/>
</dbReference>
<dbReference type="InterPro" id="IPR018935">
    <property type="entry name" value="RIO_kinase_CS"/>
</dbReference>
<dbReference type="SUPFAM" id="SSF56112">
    <property type="entry name" value="Protein kinase-like (PK-like)"/>
    <property type="match status" value="1"/>
</dbReference>